<dbReference type="OrthoDB" id="5598079at2759"/>
<name>A0A9P5YPL4_9AGAR</name>
<feature type="region of interest" description="Disordered" evidence="1">
    <location>
        <begin position="34"/>
        <end position="70"/>
    </location>
</feature>
<keyword evidence="4" id="KW-1185">Reference proteome</keyword>
<evidence type="ECO:0000313" key="3">
    <source>
        <dbReference type="EMBL" id="KAF9473583.1"/>
    </source>
</evidence>
<feature type="domain" description="Retrovirus-related Pol polyprotein from transposon TNT 1-94-like beta-barrel" evidence="2">
    <location>
        <begin position="87"/>
        <end position="155"/>
    </location>
</feature>
<protein>
    <recommendedName>
        <fullName evidence="2">Retrovirus-related Pol polyprotein from transposon TNT 1-94-like beta-barrel domain-containing protein</fullName>
    </recommendedName>
</protein>
<feature type="compositionally biased region" description="Basic and acidic residues" evidence="1">
    <location>
        <begin position="52"/>
        <end position="61"/>
    </location>
</feature>
<evidence type="ECO:0000259" key="2">
    <source>
        <dbReference type="Pfam" id="PF22936"/>
    </source>
</evidence>
<dbReference type="InterPro" id="IPR054722">
    <property type="entry name" value="PolX-like_BBD"/>
</dbReference>
<dbReference type="Pfam" id="PF22936">
    <property type="entry name" value="Pol_BBD"/>
    <property type="match status" value="1"/>
</dbReference>
<feature type="non-terminal residue" evidence="3">
    <location>
        <position position="155"/>
    </location>
</feature>
<dbReference type="EMBL" id="MU155431">
    <property type="protein sequence ID" value="KAF9473583.1"/>
    <property type="molecule type" value="Genomic_DNA"/>
</dbReference>
<sequence>TASISLECTFCGLKGHIQETCHCFLKSQKLAQENVQNTQNERSKHRQGQKANKAEESKEPSPEFAGHASALSTIDPTTLQSDADFDWLADTGATSHMTSHRSWIRNYTLHCIPIRLADHTIVYSAGIRTVVINPVIGGKDLRAVELSRVLHVPQL</sequence>
<evidence type="ECO:0000313" key="4">
    <source>
        <dbReference type="Proteomes" id="UP000807469"/>
    </source>
</evidence>
<accession>A0A9P5YPL4</accession>
<feature type="non-terminal residue" evidence="3">
    <location>
        <position position="1"/>
    </location>
</feature>
<organism evidence="3 4">
    <name type="scientific">Pholiota conissans</name>
    <dbReference type="NCBI Taxonomy" id="109636"/>
    <lineage>
        <taxon>Eukaryota</taxon>
        <taxon>Fungi</taxon>
        <taxon>Dikarya</taxon>
        <taxon>Basidiomycota</taxon>
        <taxon>Agaricomycotina</taxon>
        <taxon>Agaricomycetes</taxon>
        <taxon>Agaricomycetidae</taxon>
        <taxon>Agaricales</taxon>
        <taxon>Agaricineae</taxon>
        <taxon>Strophariaceae</taxon>
        <taxon>Pholiota</taxon>
    </lineage>
</organism>
<evidence type="ECO:0000256" key="1">
    <source>
        <dbReference type="SAM" id="MobiDB-lite"/>
    </source>
</evidence>
<gene>
    <name evidence="3" type="ORF">BDN70DRAFT_769196</name>
</gene>
<dbReference type="Proteomes" id="UP000807469">
    <property type="component" value="Unassembled WGS sequence"/>
</dbReference>
<dbReference type="AlphaFoldDB" id="A0A9P5YPL4"/>
<proteinExistence type="predicted"/>
<comment type="caution">
    <text evidence="3">The sequence shown here is derived from an EMBL/GenBank/DDBJ whole genome shotgun (WGS) entry which is preliminary data.</text>
</comment>
<reference evidence="3" key="1">
    <citation type="submission" date="2020-11" db="EMBL/GenBank/DDBJ databases">
        <authorList>
            <consortium name="DOE Joint Genome Institute"/>
            <person name="Ahrendt S."/>
            <person name="Riley R."/>
            <person name="Andreopoulos W."/>
            <person name="Labutti K."/>
            <person name="Pangilinan J."/>
            <person name="Ruiz-Duenas F.J."/>
            <person name="Barrasa J.M."/>
            <person name="Sanchez-Garcia M."/>
            <person name="Camarero S."/>
            <person name="Miyauchi S."/>
            <person name="Serrano A."/>
            <person name="Linde D."/>
            <person name="Babiker R."/>
            <person name="Drula E."/>
            <person name="Ayuso-Fernandez I."/>
            <person name="Pacheco R."/>
            <person name="Padilla G."/>
            <person name="Ferreira P."/>
            <person name="Barriuso J."/>
            <person name="Kellner H."/>
            <person name="Castanera R."/>
            <person name="Alfaro M."/>
            <person name="Ramirez L."/>
            <person name="Pisabarro A.G."/>
            <person name="Kuo A."/>
            <person name="Tritt A."/>
            <person name="Lipzen A."/>
            <person name="He G."/>
            <person name="Yan M."/>
            <person name="Ng V."/>
            <person name="Cullen D."/>
            <person name="Martin F."/>
            <person name="Rosso M.-N."/>
            <person name="Henrissat B."/>
            <person name="Hibbett D."/>
            <person name="Martinez A.T."/>
            <person name="Grigoriev I.V."/>
        </authorList>
    </citation>
    <scope>NUCLEOTIDE SEQUENCE</scope>
    <source>
        <strain evidence="3">CIRM-BRFM 674</strain>
    </source>
</reference>